<dbReference type="InterPro" id="IPR016461">
    <property type="entry name" value="COMT-like"/>
</dbReference>
<accession>A0AAV2F1K8</accession>
<gene>
    <name evidence="8" type="ORF">LTRI10_LOCUS32768</name>
</gene>
<feature type="active site" description="Proton acceptor" evidence="5">
    <location>
        <position position="261"/>
    </location>
</feature>
<dbReference type="InterPro" id="IPR036390">
    <property type="entry name" value="WH_DNA-bd_sf"/>
</dbReference>
<dbReference type="GO" id="GO:0046983">
    <property type="term" value="F:protein dimerization activity"/>
    <property type="evidence" value="ECO:0007669"/>
    <property type="project" value="InterPro"/>
</dbReference>
<dbReference type="AlphaFoldDB" id="A0AAV2F1K8"/>
<comment type="similarity">
    <text evidence="4">Belongs to the class I-like SAM-binding methyltransferase superfamily. Cation-independent O-methyltransferase family.</text>
</comment>
<protein>
    <submittedName>
        <fullName evidence="8">Uncharacterized protein</fullName>
    </submittedName>
</protein>
<dbReference type="Proteomes" id="UP001497516">
    <property type="component" value="Chromosome 6"/>
</dbReference>
<evidence type="ECO:0000256" key="1">
    <source>
        <dbReference type="ARBA" id="ARBA00022603"/>
    </source>
</evidence>
<dbReference type="SUPFAM" id="SSF53335">
    <property type="entry name" value="S-adenosyl-L-methionine-dependent methyltransferases"/>
    <property type="match status" value="1"/>
</dbReference>
<dbReference type="Gene3D" id="1.10.10.10">
    <property type="entry name" value="Winged helix-like DNA-binding domain superfamily/Winged helix DNA-binding domain"/>
    <property type="match status" value="1"/>
</dbReference>
<evidence type="ECO:0000256" key="4">
    <source>
        <dbReference type="ARBA" id="ARBA00038277"/>
    </source>
</evidence>
<dbReference type="GO" id="GO:0008171">
    <property type="term" value="F:O-methyltransferase activity"/>
    <property type="evidence" value="ECO:0007669"/>
    <property type="project" value="InterPro"/>
</dbReference>
<dbReference type="PANTHER" id="PTHR11746">
    <property type="entry name" value="O-METHYLTRANSFERASE"/>
    <property type="match status" value="1"/>
</dbReference>
<evidence type="ECO:0000256" key="3">
    <source>
        <dbReference type="ARBA" id="ARBA00022691"/>
    </source>
</evidence>
<dbReference type="Pfam" id="PF08100">
    <property type="entry name" value="Dimerisation"/>
    <property type="match status" value="1"/>
</dbReference>
<reference evidence="8 9" key="1">
    <citation type="submission" date="2024-04" db="EMBL/GenBank/DDBJ databases">
        <authorList>
            <person name="Fracassetti M."/>
        </authorList>
    </citation>
    <scope>NUCLEOTIDE SEQUENCE [LARGE SCALE GENOMIC DNA]</scope>
</reference>
<keyword evidence="3" id="KW-0949">S-adenosyl-L-methionine</keyword>
<evidence type="ECO:0000256" key="2">
    <source>
        <dbReference type="ARBA" id="ARBA00022679"/>
    </source>
</evidence>
<evidence type="ECO:0000259" key="6">
    <source>
        <dbReference type="Pfam" id="PF00891"/>
    </source>
</evidence>
<feature type="domain" description="O-methyltransferase dimerisation" evidence="7">
    <location>
        <begin position="15"/>
        <end position="103"/>
    </location>
</feature>
<dbReference type="EMBL" id="OZ034819">
    <property type="protein sequence ID" value="CAL1392096.1"/>
    <property type="molecule type" value="Genomic_DNA"/>
</dbReference>
<name>A0AAV2F1K8_9ROSI</name>
<dbReference type="GO" id="GO:0032259">
    <property type="term" value="P:methylation"/>
    <property type="evidence" value="ECO:0007669"/>
    <property type="project" value="UniProtKB-KW"/>
</dbReference>
<dbReference type="Gene3D" id="3.40.50.150">
    <property type="entry name" value="Vaccinia Virus protein VP39"/>
    <property type="match status" value="1"/>
</dbReference>
<dbReference type="SUPFAM" id="SSF46785">
    <property type="entry name" value="Winged helix' DNA-binding domain"/>
    <property type="match status" value="1"/>
</dbReference>
<keyword evidence="9" id="KW-1185">Reference proteome</keyword>
<evidence type="ECO:0000313" key="9">
    <source>
        <dbReference type="Proteomes" id="UP001497516"/>
    </source>
</evidence>
<dbReference type="PROSITE" id="PS51683">
    <property type="entry name" value="SAM_OMT_II"/>
    <property type="match status" value="1"/>
</dbReference>
<dbReference type="FunFam" id="3.40.50.150:FF:000294">
    <property type="entry name" value="O-methyltransferase family protein"/>
    <property type="match status" value="1"/>
</dbReference>
<dbReference type="PIRSF" id="PIRSF005739">
    <property type="entry name" value="O-mtase"/>
    <property type="match status" value="1"/>
</dbReference>
<evidence type="ECO:0000259" key="7">
    <source>
        <dbReference type="Pfam" id="PF08100"/>
    </source>
</evidence>
<keyword evidence="1" id="KW-0489">Methyltransferase</keyword>
<proteinExistence type="inferred from homology"/>
<feature type="domain" description="O-methyltransferase C-terminal" evidence="6">
    <location>
        <begin position="129"/>
        <end position="335"/>
    </location>
</feature>
<dbReference type="InterPro" id="IPR012967">
    <property type="entry name" value="COMT_dimerisation"/>
</dbReference>
<dbReference type="Pfam" id="PF00891">
    <property type="entry name" value="Methyltransf_2"/>
    <property type="match status" value="1"/>
</dbReference>
<dbReference type="InterPro" id="IPR029063">
    <property type="entry name" value="SAM-dependent_MTases_sf"/>
</dbReference>
<evidence type="ECO:0000313" key="8">
    <source>
        <dbReference type="EMBL" id="CAL1392096.1"/>
    </source>
</evidence>
<organism evidence="8 9">
    <name type="scientific">Linum trigynum</name>
    <dbReference type="NCBI Taxonomy" id="586398"/>
    <lineage>
        <taxon>Eukaryota</taxon>
        <taxon>Viridiplantae</taxon>
        <taxon>Streptophyta</taxon>
        <taxon>Embryophyta</taxon>
        <taxon>Tracheophyta</taxon>
        <taxon>Spermatophyta</taxon>
        <taxon>Magnoliopsida</taxon>
        <taxon>eudicotyledons</taxon>
        <taxon>Gunneridae</taxon>
        <taxon>Pentapetalae</taxon>
        <taxon>rosids</taxon>
        <taxon>fabids</taxon>
        <taxon>Malpighiales</taxon>
        <taxon>Linaceae</taxon>
        <taxon>Linum</taxon>
    </lineage>
</organism>
<dbReference type="InterPro" id="IPR036388">
    <property type="entry name" value="WH-like_DNA-bd_sf"/>
</dbReference>
<dbReference type="InterPro" id="IPR001077">
    <property type="entry name" value="COMT_C"/>
</dbReference>
<evidence type="ECO:0000256" key="5">
    <source>
        <dbReference type="PIRSR" id="PIRSR005739-1"/>
    </source>
</evidence>
<sequence length="355" mass="38909">MKDDMESLTGQAELLQHMLAYADSMSLKAAVDLRLPDIMHSHGGSATLSQLLSAIDQSSSSPADASTLVRIMRLLVRKNIFTSSDHHHEPRYGLTRVSKWLVRGSSDEELNSLAPVLMYDNHPLSVTPWHYLGDCVRGGGNAFERAHGRGIFEFASGQPEFNRLFNEGMASATKMMTPAMSVLDYDGHGFGSIGSLVDVAGGIGENVGEIVKMFPHVRGINFDLPHVVATAPPCDGVTHVGGDMFESVPAADAIMMKWILHNWSDEDCVRILKNCKKAIPEKTGKLIIVDMVIDPEGKSPFDDAGLLVDLLMMVQTSGKERTESEWKKILEEGGFPRYKIIKIPSLSSIIEAYPN</sequence>
<keyword evidence="2" id="KW-0808">Transferase</keyword>